<evidence type="ECO:0000256" key="4">
    <source>
        <dbReference type="ARBA" id="ARBA00023136"/>
    </source>
</evidence>
<feature type="domain" description="Major facilitator superfamily (MFS) profile" evidence="6">
    <location>
        <begin position="20"/>
        <end position="401"/>
    </location>
</feature>
<feature type="transmembrane region" description="Helical" evidence="5">
    <location>
        <begin position="376"/>
        <end position="397"/>
    </location>
</feature>
<dbReference type="RefSeq" id="WP_408076472.1">
    <property type="nucleotide sequence ID" value="NZ_JBELQC010000001.1"/>
</dbReference>
<dbReference type="Pfam" id="PF07690">
    <property type="entry name" value="MFS_1"/>
    <property type="match status" value="2"/>
</dbReference>
<dbReference type="Proteomes" id="UP001629244">
    <property type="component" value="Unassembled WGS sequence"/>
</dbReference>
<comment type="caution">
    <text evidence="7">The sequence shown here is derived from an EMBL/GenBank/DDBJ whole genome shotgun (WGS) entry which is preliminary data.</text>
</comment>
<feature type="transmembrane region" description="Helical" evidence="5">
    <location>
        <begin position="289"/>
        <end position="307"/>
    </location>
</feature>
<dbReference type="InterPro" id="IPR005829">
    <property type="entry name" value="Sugar_transporter_CS"/>
</dbReference>
<dbReference type="InterPro" id="IPR036259">
    <property type="entry name" value="MFS_trans_sf"/>
</dbReference>
<feature type="transmembrane region" description="Helical" evidence="5">
    <location>
        <begin position="313"/>
        <end position="339"/>
    </location>
</feature>
<dbReference type="PROSITE" id="PS50850">
    <property type="entry name" value="MFS"/>
    <property type="match status" value="1"/>
</dbReference>
<reference evidence="7 8" key="1">
    <citation type="submission" date="2024-06" db="EMBL/GenBank/DDBJ databases">
        <authorList>
            <person name="Kaempfer P."/>
            <person name="Viver T."/>
        </authorList>
    </citation>
    <scope>NUCLEOTIDE SEQUENCE [LARGE SCALE GENOMIC DNA]</scope>
    <source>
        <strain evidence="7 8">ST-64</strain>
    </source>
</reference>
<keyword evidence="3 5" id="KW-1133">Transmembrane helix</keyword>
<dbReference type="Gene3D" id="1.20.1250.20">
    <property type="entry name" value="MFS general substrate transporter like domains"/>
    <property type="match status" value="2"/>
</dbReference>
<dbReference type="EMBL" id="JBELQC010000001">
    <property type="protein sequence ID" value="MFL9839498.1"/>
    <property type="molecule type" value="Genomic_DNA"/>
</dbReference>
<evidence type="ECO:0000256" key="2">
    <source>
        <dbReference type="ARBA" id="ARBA00022692"/>
    </source>
</evidence>
<name>A0ABW8YHH0_9SPHN</name>
<feature type="transmembrane region" description="Helical" evidence="5">
    <location>
        <begin position="255"/>
        <end position="277"/>
    </location>
</feature>
<gene>
    <name evidence="7" type="ORF">ABS767_00860</name>
</gene>
<evidence type="ECO:0000256" key="3">
    <source>
        <dbReference type="ARBA" id="ARBA00022989"/>
    </source>
</evidence>
<feature type="transmembrane region" description="Helical" evidence="5">
    <location>
        <begin position="54"/>
        <end position="79"/>
    </location>
</feature>
<feature type="transmembrane region" description="Helical" evidence="5">
    <location>
        <begin position="17"/>
        <end position="42"/>
    </location>
</feature>
<proteinExistence type="predicted"/>
<feature type="transmembrane region" description="Helical" evidence="5">
    <location>
        <begin position="180"/>
        <end position="197"/>
    </location>
</feature>
<feature type="transmembrane region" description="Helical" evidence="5">
    <location>
        <begin position="351"/>
        <end position="370"/>
    </location>
</feature>
<feature type="transmembrane region" description="Helical" evidence="5">
    <location>
        <begin position="218"/>
        <end position="243"/>
    </location>
</feature>
<protein>
    <submittedName>
        <fullName evidence="7">MFS transporter</fullName>
    </submittedName>
</protein>
<feature type="transmembrane region" description="Helical" evidence="5">
    <location>
        <begin position="91"/>
        <end position="110"/>
    </location>
</feature>
<dbReference type="PANTHER" id="PTHR23528">
    <property type="match status" value="1"/>
</dbReference>
<dbReference type="InterPro" id="IPR020846">
    <property type="entry name" value="MFS_dom"/>
</dbReference>
<dbReference type="PANTHER" id="PTHR23528:SF1">
    <property type="entry name" value="MAJOR FACILITATOR SUPERFAMILY (MFS) PROFILE DOMAIN-CONTAINING PROTEIN"/>
    <property type="match status" value="1"/>
</dbReference>
<feature type="transmembrane region" description="Helical" evidence="5">
    <location>
        <begin position="116"/>
        <end position="137"/>
    </location>
</feature>
<evidence type="ECO:0000313" key="7">
    <source>
        <dbReference type="EMBL" id="MFL9839498.1"/>
    </source>
</evidence>
<accession>A0ABW8YHH0</accession>
<evidence type="ECO:0000256" key="5">
    <source>
        <dbReference type="SAM" id="Phobius"/>
    </source>
</evidence>
<evidence type="ECO:0000259" key="6">
    <source>
        <dbReference type="PROSITE" id="PS50850"/>
    </source>
</evidence>
<dbReference type="InterPro" id="IPR011701">
    <property type="entry name" value="MFS"/>
</dbReference>
<dbReference type="PROSITE" id="PS00216">
    <property type="entry name" value="SUGAR_TRANSPORT_1"/>
    <property type="match status" value="1"/>
</dbReference>
<keyword evidence="2 5" id="KW-0812">Transmembrane</keyword>
<dbReference type="SUPFAM" id="SSF103473">
    <property type="entry name" value="MFS general substrate transporter"/>
    <property type="match status" value="1"/>
</dbReference>
<evidence type="ECO:0000256" key="1">
    <source>
        <dbReference type="ARBA" id="ARBA00004141"/>
    </source>
</evidence>
<keyword evidence="8" id="KW-1185">Reference proteome</keyword>
<sequence>MTASTGGSDGGRRSTGFILLVALANAGGVIAFLPLLSLLLPVKVAEIAGEDARIGLFTATVIAGALTASVSNIAFGWASDRARVRGNGRRPWAVLGLILLALSFAAVALASTATGIILAIVLFQVAVNALLAPLFAIMADEVPGEQMGIAGGLIALGSPLASAVAALMIALGIAGEGLQLAFVFAAVMLCVLPLLRAPSRRTEPTIAAPVRLLGRDLAIAWASRLLVQVAGCVLGLYLLYYFASIEPDAPTSTHVGPIGQLMTIAYLIPLPVAVLLGRWSDRIGRRKPFLVTAAIIAALGLAGLAVAREWNAAAITFALYALGSAVFLSIHSGFAMQLLPSAQHRGRDLGLINLTNTLPALLGPLLTWLLATPRDFGAVMLVLAALTLCGGLLVLGIRQQR</sequence>
<organism evidence="7 8">
    <name type="scientific">Sphingomonas plantiphila</name>
    <dbReference type="NCBI Taxonomy" id="3163295"/>
    <lineage>
        <taxon>Bacteria</taxon>
        <taxon>Pseudomonadati</taxon>
        <taxon>Pseudomonadota</taxon>
        <taxon>Alphaproteobacteria</taxon>
        <taxon>Sphingomonadales</taxon>
        <taxon>Sphingomonadaceae</taxon>
        <taxon>Sphingomonas</taxon>
    </lineage>
</organism>
<comment type="subcellular location">
    <subcellularLocation>
        <location evidence="1">Membrane</location>
        <topology evidence="1">Multi-pass membrane protein</topology>
    </subcellularLocation>
</comment>
<evidence type="ECO:0000313" key="8">
    <source>
        <dbReference type="Proteomes" id="UP001629244"/>
    </source>
</evidence>
<keyword evidence="4 5" id="KW-0472">Membrane</keyword>
<feature type="transmembrane region" description="Helical" evidence="5">
    <location>
        <begin position="149"/>
        <end position="174"/>
    </location>
</feature>